<name>A0ACC5XFX3_PANGG</name>
<organism evidence="1 2">
    <name type="scientific">Pangasianodon gigas</name>
    <name type="common">Mekong giant catfish</name>
    <name type="synonym">Pangasius gigas</name>
    <dbReference type="NCBI Taxonomy" id="30993"/>
    <lineage>
        <taxon>Eukaryota</taxon>
        <taxon>Metazoa</taxon>
        <taxon>Chordata</taxon>
        <taxon>Craniata</taxon>
        <taxon>Vertebrata</taxon>
        <taxon>Euteleostomi</taxon>
        <taxon>Actinopterygii</taxon>
        <taxon>Neopterygii</taxon>
        <taxon>Teleostei</taxon>
        <taxon>Ostariophysi</taxon>
        <taxon>Siluriformes</taxon>
        <taxon>Pangasiidae</taxon>
        <taxon>Pangasianodon</taxon>
    </lineage>
</organism>
<gene>
    <name evidence="1" type="ORF">PGIGA_G00119270</name>
</gene>
<evidence type="ECO:0000313" key="2">
    <source>
        <dbReference type="Proteomes" id="UP000829447"/>
    </source>
</evidence>
<evidence type="ECO:0000313" key="1">
    <source>
        <dbReference type="EMBL" id="MCI4390149.1"/>
    </source>
</evidence>
<sequence>MRRTQTPPWKPPHLARLSSPSPASTKPNTKLFSICTTSSSCALKPLLKSRPRAVLQHFGQTPEEYCQCFQSLQLTE</sequence>
<keyword evidence="2" id="KW-1185">Reference proteome</keyword>
<reference evidence="1 2" key="1">
    <citation type="journal article" date="2022" name="bioRxiv">
        <title>An ancient truncated duplication of the anti-Mullerian hormone receptor type 2 gene is a potential conserved master sex determinant in the Pangasiidae catfish family.</title>
        <authorList>
            <person name="Wen M."/>
            <person name="Pan Q."/>
            <person name="Jouanno E."/>
            <person name="Montfort J."/>
            <person name="Zahm M."/>
            <person name="Cabau C."/>
            <person name="Klopp C."/>
            <person name="Iampietro C."/>
            <person name="Roques C."/>
            <person name="Bouchez O."/>
            <person name="Castinel A."/>
            <person name="Donnadieu C."/>
            <person name="Parrinello H."/>
            <person name="Poncet C."/>
            <person name="Belmonte E."/>
            <person name="Gautier V."/>
            <person name="Avarre J.-C."/>
            <person name="Dugue R."/>
            <person name="Gustiano R."/>
            <person name="Ha T.T.T."/>
            <person name="Campet M."/>
            <person name="Sriphairoj K."/>
            <person name="Ribolli J."/>
            <person name="de Almeida F.L."/>
            <person name="Desvignes T."/>
            <person name="Postlethwait J.H."/>
            <person name="Bucao C.F."/>
            <person name="Robinson-Rechavi M."/>
            <person name="Bobe J."/>
            <person name="Herpin A."/>
            <person name="Guiguen Y."/>
        </authorList>
    </citation>
    <scope>NUCLEOTIDE SEQUENCE [LARGE SCALE GENOMIC DNA]</scope>
    <source>
        <strain evidence="1">YG-Dec2019</strain>
    </source>
</reference>
<proteinExistence type="predicted"/>
<accession>A0ACC5XFX3</accession>
<dbReference type="EMBL" id="CM040473">
    <property type="protein sequence ID" value="MCI4390149.1"/>
    <property type="molecule type" value="Genomic_DNA"/>
</dbReference>
<comment type="caution">
    <text evidence="1">The sequence shown here is derived from an EMBL/GenBank/DDBJ whole genome shotgun (WGS) entry which is preliminary data.</text>
</comment>
<dbReference type="Proteomes" id="UP000829447">
    <property type="component" value="Linkage Group LG20"/>
</dbReference>
<feature type="non-terminal residue" evidence="1">
    <location>
        <position position="76"/>
    </location>
</feature>
<protein>
    <submittedName>
        <fullName evidence="1">Uncharacterized protein</fullName>
    </submittedName>
</protein>